<evidence type="ECO:0000313" key="3">
    <source>
        <dbReference type="Proteomes" id="UP000316225"/>
    </source>
</evidence>
<dbReference type="Pfam" id="PF09994">
    <property type="entry name" value="T6SS_Tle1-like_cat"/>
    <property type="match status" value="1"/>
</dbReference>
<dbReference type="AlphaFoldDB" id="A0A562NV48"/>
<organism evidence="2 3">
    <name type="scientific">Paracoccus sulfuroxidans</name>
    <dbReference type="NCBI Taxonomy" id="384678"/>
    <lineage>
        <taxon>Bacteria</taxon>
        <taxon>Pseudomonadati</taxon>
        <taxon>Pseudomonadota</taxon>
        <taxon>Alphaproteobacteria</taxon>
        <taxon>Rhodobacterales</taxon>
        <taxon>Paracoccaceae</taxon>
        <taxon>Paracoccus</taxon>
    </lineage>
</organism>
<dbReference type="InterPro" id="IPR018712">
    <property type="entry name" value="Tle1-like_cat"/>
</dbReference>
<evidence type="ECO:0000313" key="2">
    <source>
        <dbReference type="EMBL" id="TWI36039.1"/>
    </source>
</evidence>
<name>A0A562NV48_9RHOB</name>
<dbReference type="PANTHER" id="PTHR33840:SF1">
    <property type="entry name" value="TLE1 PHOSPHOLIPASE DOMAIN-CONTAINING PROTEIN"/>
    <property type="match status" value="1"/>
</dbReference>
<feature type="domain" description="T6SS Phospholipase effector Tle1-like catalytic" evidence="1">
    <location>
        <begin position="185"/>
        <end position="276"/>
    </location>
</feature>
<protein>
    <submittedName>
        <fullName evidence="2">Putative alpha/beta hydrolase family protein DUF2235</fullName>
    </submittedName>
</protein>
<reference evidence="2 3" key="1">
    <citation type="journal article" date="2015" name="Stand. Genomic Sci.">
        <title>Genomic Encyclopedia of Bacterial and Archaeal Type Strains, Phase III: the genomes of soil and plant-associated and newly described type strains.</title>
        <authorList>
            <person name="Whitman W.B."/>
            <person name="Woyke T."/>
            <person name="Klenk H.P."/>
            <person name="Zhou Y."/>
            <person name="Lilburn T.G."/>
            <person name="Beck B.J."/>
            <person name="De Vos P."/>
            <person name="Vandamme P."/>
            <person name="Eisen J.A."/>
            <person name="Garrity G."/>
            <person name="Hugenholtz P."/>
            <person name="Kyrpides N.C."/>
        </authorList>
    </citation>
    <scope>NUCLEOTIDE SEQUENCE [LARGE SCALE GENOMIC DNA]</scope>
    <source>
        <strain evidence="2 3">CGMCC 1.5364</strain>
    </source>
</reference>
<dbReference type="GO" id="GO:0016787">
    <property type="term" value="F:hydrolase activity"/>
    <property type="evidence" value="ECO:0007669"/>
    <property type="project" value="UniProtKB-KW"/>
</dbReference>
<evidence type="ECO:0000259" key="1">
    <source>
        <dbReference type="Pfam" id="PF09994"/>
    </source>
</evidence>
<keyword evidence="3" id="KW-1185">Reference proteome</keyword>
<gene>
    <name evidence="2" type="ORF">IQ24_01402</name>
</gene>
<dbReference type="PANTHER" id="PTHR33840">
    <property type="match status" value="1"/>
</dbReference>
<keyword evidence="2" id="KW-0378">Hydrolase</keyword>
<dbReference type="EMBL" id="VLKU01000003">
    <property type="protein sequence ID" value="TWI36039.1"/>
    <property type="molecule type" value="Genomic_DNA"/>
</dbReference>
<accession>A0A562NV48</accession>
<dbReference type="RefSeq" id="WP_145397083.1">
    <property type="nucleotide sequence ID" value="NZ_VLKU01000003.1"/>
</dbReference>
<sequence>MTIAANDITARADAAATGLSGAAGATTQSCPKVTLEIGVFFDGTLNNAVNAGQGSEGSFANARSNVALLSTLYKTNSRHWIRNSCGGYATKYRMLYMPGIGTTDGQGDTTFPGAAMGMGSTGVEAIVYRACLAVGAAITELSPGIEPEEIVMDVFGFSRGAAAARYFVNCFRQGYVEYWKNYASLQRASVPKGRKVRFRFVGVFDTVAAIGLGTNERNGPVNVHMSTAQASRIHHLTAMNEYRENFRLNHTQPGGGTTQALPGAHSDVGGGYRNPGDEVLLERGRTSPLYGLRELADRHHQQMTDAMRRRNSATRARDEAVWISEGWLNPNETEGGVIQDPGPVRTRTQRLPGGIQQKVYSFEYGKRLSRPWVQIGLSRIPLRIMYDKALAQGAPLLSFPGGGEFAIPSGLAAVSGKLIAGQSLNQAETRHTLRNFGHVSANAGTIGMSAESNHVRVVYPNQPGQAK</sequence>
<dbReference type="Proteomes" id="UP000316225">
    <property type="component" value="Unassembled WGS sequence"/>
</dbReference>
<comment type="caution">
    <text evidence="2">The sequence shown here is derived from an EMBL/GenBank/DDBJ whole genome shotgun (WGS) entry which is preliminary data.</text>
</comment>
<dbReference type="OrthoDB" id="4378831at2"/>
<proteinExistence type="predicted"/>